<keyword evidence="1" id="KW-0812">Transmembrane</keyword>
<keyword evidence="3" id="KW-1185">Reference proteome</keyword>
<dbReference type="RefSeq" id="WP_125022726.1">
    <property type="nucleotide sequence ID" value="NZ_CP034159.1"/>
</dbReference>
<evidence type="ECO:0000313" key="2">
    <source>
        <dbReference type="EMBL" id="AZI32329.1"/>
    </source>
</evidence>
<protein>
    <submittedName>
        <fullName evidence="2">Uncharacterized protein</fullName>
    </submittedName>
</protein>
<name>A0A3G8XGW6_9FLAO</name>
<feature type="transmembrane region" description="Helical" evidence="1">
    <location>
        <begin position="70"/>
        <end position="88"/>
    </location>
</feature>
<dbReference type="Proteomes" id="UP000270185">
    <property type="component" value="Chromosome"/>
</dbReference>
<keyword evidence="1" id="KW-0472">Membrane</keyword>
<feature type="transmembrane region" description="Helical" evidence="1">
    <location>
        <begin position="44"/>
        <end position="64"/>
    </location>
</feature>
<organism evidence="2 3">
    <name type="scientific">Kaistella carnis</name>
    <dbReference type="NCBI Taxonomy" id="1241979"/>
    <lineage>
        <taxon>Bacteria</taxon>
        <taxon>Pseudomonadati</taxon>
        <taxon>Bacteroidota</taxon>
        <taxon>Flavobacteriia</taxon>
        <taxon>Flavobacteriales</taxon>
        <taxon>Weeksellaceae</taxon>
        <taxon>Chryseobacterium group</taxon>
        <taxon>Kaistella</taxon>
    </lineage>
</organism>
<dbReference type="KEGG" id="ccas:EIB73_03635"/>
<feature type="transmembrane region" description="Helical" evidence="1">
    <location>
        <begin position="155"/>
        <end position="178"/>
    </location>
</feature>
<feature type="transmembrane region" description="Helical" evidence="1">
    <location>
        <begin position="123"/>
        <end position="143"/>
    </location>
</feature>
<reference evidence="3" key="1">
    <citation type="submission" date="2018-11" db="EMBL/GenBank/DDBJ databases">
        <title>Proposal to divide the Flavobacteriaceae and reorganize its genera based on Amino Acid Identity values calculated from whole genome sequences.</title>
        <authorList>
            <person name="Nicholson A.C."/>
            <person name="Gulvik C.A."/>
            <person name="Whitney A.M."/>
            <person name="Humrighouse B.W."/>
            <person name="Bell M."/>
            <person name="Holmes B."/>
            <person name="Steigerwalt A.G."/>
            <person name="Villarma A."/>
            <person name="Sheth M."/>
            <person name="Batra D."/>
            <person name="Pryor J."/>
            <person name="Bernardet J.-F."/>
            <person name="Hugo C."/>
            <person name="Kampfer P."/>
            <person name="Newman J.D."/>
            <person name="McQuiston J.R."/>
        </authorList>
    </citation>
    <scope>NUCLEOTIDE SEQUENCE [LARGE SCALE GENOMIC DNA]</scope>
    <source>
        <strain evidence="3">G0081</strain>
    </source>
</reference>
<dbReference type="AlphaFoldDB" id="A0A3G8XGW6"/>
<keyword evidence="1" id="KW-1133">Transmembrane helix</keyword>
<proteinExistence type="predicted"/>
<dbReference type="OrthoDB" id="1249607at2"/>
<evidence type="ECO:0000256" key="1">
    <source>
        <dbReference type="SAM" id="Phobius"/>
    </source>
</evidence>
<gene>
    <name evidence="2" type="ORF">EIB73_03635</name>
</gene>
<dbReference type="EMBL" id="CP034159">
    <property type="protein sequence ID" value="AZI32329.1"/>
    <property type="molecule type" value="Genomic_DNA"/>
</dbReference>
<sequence>MELDQLKNIWDKEEIAETPEISTEKQKQINLPLERIRNNMRMEFWYTVVMFLLIIAFFILKDMYIFKFKVYVITLVSAQMLVTSFYFFKFFNLYKNLTSVNLNTADSLKDLCYQFKLNEQYYLSFYLSFVPFVVCEMLLIFEFTPSLKIIQGLEFILTFLGLCVFTLLLLYFVGIWWFKRYYGKYISQISQIAKNLK</sequence>
<evidence type="ECO:0000313" key="3">
    <source>
        <dbReference type="Proteomes" id="UP000270185"/>
    </source>
</evidence>
<accession>A0A3G8XGW6</accession>